<evidence type="ECO:0000313" key="12">
    <source>
        <dbReference type="Proteomes" id="UP000037505"/>
    </source>
</evidence>
<dbReference type="GO" id="GO:0005351">
    <property type="term" value="F:carbohydrate:proton symporter activity"/>
    <property type="evidence" value="ECO:0007669"/>
    <property type="project" value="TreeGrafter"/>
</dbReference>
<dbReference type="GeneID" id="26808189"/>
<dbReference type="RefSeq" id="XP_015407786.1">
    <property type="nucleotide sequence ID" value="XM_015551641.1"/>
</dbReference>
<feature type="region of interest" description="Disordered" evidence="8">
    <location>
        <begin position="732"/>
        <end position="773"/>
    </location>
</feature>
<feature type="region of interest" description="Disordered" evidence="8">
    <location>
        <begin position="174"/>
        <end position="203"/>
    </location>
</feature>
<dbReference type="Pfam" id="PF03962">
    <property type="entry name" value="Mnd1"/>
    <property type="match status" value="1"/>
</dbReference>
<dbReference type="NCBIfam" id="TIGR00879">
    <property type="entry name" value="SP"/>
    <property type="match status" value="1"/>
</dbReference>
<feature type="transmembrane region" description="Helical" evidence="9">
    <location>
        <begin position="671"/>
        <end position="691"/>
    </location>
</feature>
<dbReference type="InterPro" id="IPR050360">
    <property type="entry name" value="MFS_Sugar_Transporters"/>
</dbReference>
<dbReference type="InterPro" id="IPR003663">
    <property type="entry name" value="Sugar/inositol_transpt"/>
</dbReference>
<evidence type="ECO:0000256" key="3">
    <source>
        <dbReference type="ARBA" id="ARBA00022448"/>
    </source>
</evidence>
<name>A0A0L1J624_ASPN3</name>
<feature type="transmembrane region" description="Helical" evidence="9">
    <location>
        <begin position="606"/>
        <end position="630"/>
    </location>
</feature>
<feature type="transmembrane region" description="Helical" evidence="9">
    <location>
        <begin position="351"/>
        <end position="371"/>
    </location>
</feature>
<organism evidence="11 12">
    <name type="scientific">Aspergillus nomiae NRRL (strain ATCC 15546 / NRRL 13137 / CBS 260.88 / M93)</name>
    <dbReference type="NCBI Taxonomy" id="1509407"/>
    <lineage>
        <taxon>Eukaryota</taxon>
        <taxon>Fungi</taxon>
        <taxon>Dikarya</taxon>
        <taxon>Ascomycota</taxon>
        <taxon>Pezizomycotina</taxon>
        <taxon>Eurotiomycetes</taxon>
        <taxon>Eurotiomycetidae</taxon>
        <taxon>Eurotiales</taxon>
        <taxon>Aspergillaceae</taxon>
        <taxon>Aspergillus</taxon>
        <taxon>Aspergillus subgen. Circumdati</taxon>
    </lineage>
</organism>
<keyword evidence="5 9" id="KW-1133">Transmembrane helix</keyword>
<feature type="compositionally biased region" description="Polar residues" evidence="8">
    <location>
        <begin position="749"/>
        <end position="758"/>
    </location>
</feature>
<keyword evidence="3" id="KW-0813">Transport</keyword>
<feature type="transmembrane region" description="Helical" evidence="9">
    <location>
        <begin position="572"/>
        <end position="594"/>
    </location>
</feature>
<dbReference type="GO" id="GO:0016020">
    <property type="term" value="C:membrane"/>
    <property type="evidence" value="ECO:0007669"/>
    <property type="project" value="UniProtKB-SubCell"/>
</dbReference>
<feature type="transmembrane region" description="Helical" evidence="9">
    <location>
        <begin position="415"/>
        <end position="436"/>
    </location>
</feature>
<feature type="compositionally biased region" description="Basic and acidic residues" evidence="8">
    <location>
        <begin position="759"/>
        <end position="773"/>
    </location>
</feature>
<protein>
    <submittedName>
        <fullName evidence="11">Hexose transporter protein</fullName>
    </submittedName>
</protein>
<keyword evidence="12" id="KW-1185">Reference proteome</keyword>
<feature type="transmembrane region" description="Helical" evidence="9">
    <location>
        <begin position="255"/>
        <end position="273"/>
    </location>
</feature>
<keyword evidence="7" id="KW-0175">Coiled coil</keyword>
<dbReference type="InterPro" id="IPR020846">
    <property type="entry name" value="MFS_dom"/>
</dbReference>
<feature type="compositionally biased region" description="Basic and acidic residues" evidence="8">
    <location>
        <begin position="739"/>
        <end position="748"/>
    </location>
</feature>
<reference evidence="11 12" key="1">
    <citation type="submission" date="2014-06" db="EMBL/GenBank/DDBJ databases">
        <title>The Genome of the Aflatoxigenic Filamentous Fungus Aspergillus nomius.</title>
        <authorList>
            <person name="Moore M.G."/>
            <person name="Shannon B.M."/>
            <person name="Brian M.M."/>
        </authorList>
    </citation>
    <scope>NUCLEOTIDE SEQUENCE [LARGE SCALE GENOMIC DNA]</scope>
    <source>
        <strain evidence="11 12">NRRL 13137</strain>
    </source>
</reference>
<evidence type="ECO:0000256" key="9">
    <source>
        <dbReference type="SAM" id="Phobius"/>
    </source>
</evidence>
<comment type="similarity">
    <text evidence="2">Belongs to the major facilitator superfamily. Sugar transporter (TC 2.A.1.1) family.</text>
</comment>
<evidence type="ECO:0000256" key="8">
    <source>
        <dbReference type="SAM" id="MobiDB-lite"/>
    </source>
</evidence>
<evidence type="ECO:0000256" key="2">
    <source>
        <dbReference type="ARBA" id="ARBA00010992"/>
    </source>
</evidence>
<dbReference type="InterPro" id="IPR005828">
    <property type="entry name" value="MFS_sugar_transport-like"/>
</dbReference>
<gene>
    <name evidence="11" type="ORF">ANOM_006385</name>
</gene>
<dbReference type="FunFam" id="1.20.1250.20:FF:000117">
    <property type="entry name" value="MFS hexose transporter"/>
    <property type="match status" value="1"/>
</dbReference>
<dbReference type="SUPFAM" id="SSF103473">
    <property type="entry name" value="MFS general substrate transporter"/>
    <property type="match status" value="1"/>
</dbReference>
<evidence type="ECO:0000256" key="1">
    <source>
        <dbReference type="ARBA" id="ARBA00004141"/>
    </source>
</evidence>
<proteinExistence type="inferred from homology"/>
<feature type="region of interest" description="Disordered" evidence="8">
    <location>
        <begin position="1"/>
        <end position="35"/>
    </location>
</feature>
<feature type="transmembrane region" description="Helical" evidence="9">
    <location>
        <begin position="544"/>
        <end position="565"/>
    </location>
</feature>
<evidence type="ECO:0000259" key="10">
    <source>
        <dbReference type="PROSITE" id="PS50850"/>
    </source>
</evidence>
<evidence type="ECO:0000256" key="6">
    <source>
        <dbReference type="ARBA" id="ARBA00023136"/>
    </source>
</evidence>
<comment type="caution">
    <text evidence="11">The sequence shown here is derived from an EMBL/GenBank/DDBJ whole genome shotgun (WGS) entry which is preliminary data.</text>
</comment>
<feature type="domain" description="Major facilitator superfamily (MFS) profile" evidence="10">
    <location>
        <begin position="257"/>
        <end position="694"/>
    </location>
</feature>
<dbReference type="InterPro" id="IPR036259">
    <property type="entry name" value="MFS_trans_sf"/>
</dbReference>
<dbReference type="InterPro" id="IPR040453">
    <property type="entry name" value="Mnd1_HTH"/>
</dbReference>
<dbReference type="OrthoDB" id="6133115at2759"/>
<evidence type="ECO:0000313" key="11">
    <source>
        <dbReference type="EMBL" id="KNG86863.1"/>
    </source>
</evidence>
<evidence type="ECO:0000256" key="4">
    <source>
        <dbReference type="ARBA" id="ARBA00022692"/>
    </source>
</evidence>
<dbReference type="Proteomes" id="UP000037505">
    <property type="component" value="Unassembled WGS sequence"/>
</dbReference>
<feature type="transmembrane region" description="Helical" evidence="9">
    <location>
        <begin position="293"/>
        <end position="314"/>
    </location>
</feature>
<dbReference type="EMBL" id="JNOM01000100">
    <property type="protein sequence ID" value="KNG86863.1"/>
    <property type="molecule type" value="Genomic_DNA"/>
</dbReference>
<evidence type="ECO:0000256" key="7">
    <source>
        <dbReference type="SAM" id="Coils"/>
    </source>
</evidence>
<sequence>MPDGKPLALTGSQNSFQPPEDEDDHSEGPSFRRQKRQATVYDAVAGRVNAHGFLPLIPFSSRYRDTASSNFRPVRPEEVLFRRQNAPTRYEENDFYFAHESLPSDRPLPSSDLLEAIHTYSADYYDYATPDRGQDDYQSMDETALIAMGILLEEMAKESLGKTGDLVLVEGEEIASEEDQSRPQTAKRVGRKRANTGRSSILASSGDELGTARLAFAKRRTPFTEFTMGSDTFELAGRQFPKVTWWKNPGMRKTYICLGMVVLTAATNGYDGSMMNGLQTLEPWQEYFNHPGGSLLGILSAIMSLGSLAALPVVPYTADLLGRRMGILIGCLIMILGVVLQSISANYGMFLAARFLIGFGVAIAHGASPLLITELVHTQHRAIFTTIYNTTWYLGAIVAAWLTFGTNNISNNWSWRAPTIVQAGPSVLQIIFIWFVPESPRFLISKGKHEQALKVLADCHANGDQEDEVVQLEMHEIKETIRLEQEFESNSWKELIRTKGNRHRMIICITAGLFSQWSGNGLVSYYIAKILNSVGYTSSVEQNLINGCLQILNLIVALTMCFFVDKIGRRKLFLTSTAGMLVAFIVWTICSARYDISKASGAANAVVAMIYIYYVFYNIAWSGLLVGYTVEILPYSIRAKGMTMVWLCIDAALFFNQYINPIALDNIGWKYYIFYCVWLAIELVVVWFFYIETRNTPLEEIARYFDGETAMVGGAAATEKARELTETLHVEEVVPTSDTQKDQGRVSELKTSQSTSSNLHHEKPPKLTKDEKQKRIVSHLRSTGTCHTLKELEKMLPSIVSINGMQVKEYLRELADDGQIRVEKIGSGNWYWCFSGEEKMERERKVEQLQEEVDRLRSSNEELDRQLAVRKREQEDDEKALQPGERERLIRHKAELETECQQLRKEWLAVSESLDGGKGVQEMKDEVQQFQREAQMWTDNIYVLEGFVRKMVGGDREVMEMLQRECYGEDYVEGEGLREWE</sequence>
<feature type="transmembrane region" description="Helical" evidence="9">
    <location>
        <begin position="326"/>
        <end position="345"/>
    </location>
</feature>
<accession>A0A0L1J624</accession>
<dbReference type="Gene3D" id="1.20.1250.20">
    <property type="entry name" value="MFS general substrate transporter like domains"/>
    <property type="match status" value="1"/>
</dbReference>
<comment type="subcellular location">
    <subcellularLocation>
        <location evidence="1">Membrane</location>
        <topology evidence="1">Multi-pass membrane protein</topology>
    </subcellularLocation>
</comment>
<feature type="transmembrane region" description="Helical" evidence="9">
    <location>
        <begin position="383"/>
        <end position="403"/>
    </location>
</feature>
<dbReference type="Pfam" id="PF00083">
    <property type="entry name" value="Sugar_tr"/>
    <property type="match status" value="1"/>
</dbReference>
<dbReference type="AlphaFoldDB" id="A0A0L1J624"/>
<evidence type="ECO:0000256" key="5">
    <source>
        <dbReference type="ARBA" id="ARBA00022989"/>
    </source>
</evidence>
<keyword evidence="4 9" id="KW-0812">Transmembrane</keyword>
<feature type="transmembrane region" description="Helical" evidence="9">
    <location>
        <begin position="505"/>
        <end position="528"/>
    </location>
</feature>
<dbReference type="PANTHER" id="PTHR48022:SF64">
    <property type="entry name" value="MAJOR FACILITATOR SUPERFAMILY (MFS) PROFILE DOMAIN-CONTAINING PROTEIN"/>
    <property type="match status" value="1"/>
</dbReference>
<keyword evidence="6 9" id="KW-0472">Membrane</keyword>
<dbReference type="PROSITE" id="PS50850">
    <property type="entry name" value="MFS"/>
    <property type="match status" value="1"/>
</dbReference>
<dbReference type="PANTHER" id="PTHR48022">
    <property type="entry name" value="PLASTIDIC GLUCOSE TRANSPORTER 4"/>
    <property type="match status" value="1"/>
</dbReference>
<feature type="coiled-coil region" evidence="7">
    <location>
        <begin position="839"/>
        <end position="940"/>
    </location>
</feature>